<comment type="caution">
    <text evidence="1">The sequence shown here is derived from an EMBL/GenBank/DDBJ whole genome shotgun (WGS) entry which is preliminary data.</text>
</comment>
<dbReference type="Proteomes" id="UP001642483">
    <property type="component" value="Unassembled WGS sequence"/>
</dbReference>
<evidence type="ECO:0000313" key="3">
    <source>
        <dbReference type="Proteomes" id="UP001642483"/>
    </source>
</evidence>
<proteinExistence type="predicted"/>
<dbReference type="EMBL" id="CAWYQH010000098">
    <property type="protein sequence ID" value="CAK8684967.1"/>
    <property type="molecule type" value="Genomic_DNA"/>
</dbReference>
<keyword evidence="3" id="KW-1185">Reference proteome</keyword>
<protein>
    <submittedName>
        <fullName evidence="1">Uncharacterized protein</fullName>
    </submittedName>
</protein>
<name>A0ABP0FM42_CLALP</name>
<evidence type="ECO:0000313" key="2">
    <source>
        <dbReference type="EMBL" id="CAK8684967.1"/>
    </source>
</evidence>
<gene>
    <name evidence="1" type="ORF">CVLEPA_LOCUS10963</name>
    <name evidence="2" type="ORF">CVLEPA_LOCUS16135</name>
</gene>
<organism evidence="1 3">
    <name type="scientific">Clavelina lepadiformis</name>
    <name type="common">Light-bulb sea squirt</name>
    <name type="synonym">Ascidia lepadiformis</name>
    <dbReference type="NCBI Taxonomy" id="159417"/>
    <lineage>
        <taxon>Eukaryota</taxon>
        <taxon>Metazoa</taxon>
        <taxon>Chordata</taxon>
        <taxon>Tunicata</taxon>
        <taxon>Ascidiacea</taxon>
        <taxon>Aplousobranchia</taxon>
        <taxon>Clavelinidae</taxon>
        <taxon>Clavelina</taxon>
    </lineage>
</organism>
<reference evidence="1 3" key="1">
    <citation type="submission" date="2024-02" db="EMBL/GenBank/DDBJ databases">
        <authorList>
            <person name="Daric V."/>
            <person name="Darras S."/>
        </authorList>
    </citation>
    <scope>NUCLEOTIDE SEQUENCE [LARGE SCALE GENOMIC DNA]</scope>
</reference>
<sequence>MLKERHGYLHSREHLIVKQSIFEVFAEDVSMESTLSRIPVTPFITTLGSSLMTGRTYVVSTERQKAKFTSKFVQR</sequence>
<accession>A0ABP0FM42</accession>
<evidence type="ECO:0000313" key="1">
    <source>
        <dbReference type="EMBL" id="CAK8680720.1"/>
    </source>
</evidence>
<dbReference type="EMBL" id="CAWYQH010000079">
    <property type="protein sequence ID" value="CAK8680720.1"/>
    <property type="molecule type" value="Genomic_DNA"/>
</dbReference>